<feature type="region of interest" description="Disordered" evidence="1">
    <location>
        <begin position="1"/>
        <end position="155"/>
    </location>
</feature>
<keyword evidence="2" id="KW-1133">Transmembrane helix</keyword>
<proteinExistence type="predicted"/>
<reference evidence="3 4" key="1">
    <citation type="submission" date="2020-08" db="EMBL/GenBank/DDBJ databases">
        <title>Sequencing the genomes of 1000 actinobacteria strains.</title>
        <authorList>
            <person name="Klenk H.-P."/>
        </authorList>
    </citation>
    <scope>NUCLEOTIDE SEQUENCE [LARGE SCALE GENOMIC DNA]</scope>
    <source>
        <strain evidence="3 4">DSM 45823</strain>
    </source>
</reference>
<keyword evidence="4" id="KW-1185">Reference proteome</keyword>
<feature type="compositionally biased region" description="Basic and acidic residues" evidence="1">
    <location>
        <begin position="146"/>
        <end position="155"/>
    </location>
</feature>
<feature type="transmembrane region" description="Helical" evidence="2">
    <location>
        <begin position="162"/>
        <end position="185"/>
    </location>
</feature>
<keyword evidence="2" id="KW-0812">Transmembrane</keyword>
<organism evidence="3 4">
    <name type="scientific">Thermomonospora cellulosilytica</name>
    <dbReference type="NCBI Taxonomy" id="1411118"/>
    <lineage>
        <taxon>Bacteria</taxon>
        <taxon>Bacillati</taxon>
        <taxon>Actinomycetota</taxon>
        <taxon>Actinomycetes</taxon>
        <taxon>Streptosporangiales</taxon>
        <taxon>Thermomonosporaceae</taxon>
        <taxon>Thermomonospora</taxon>
    </lineage>
</organism>
<evidence type="ECO:0000256" key="1">
    <source>
        <dbReference type="SAM" id="MobiDB-lite"/>
    </source>
</evidence>
<evidence type="ECO:0000313" key="3">
    <source>
        <dbReference type="EMBL" id="MBA9001268.1"/>
    </source>
</evidence>
<evidence type="ECO:0000256" key="2">
    <source>
        <dbReference type="SAM" id="Phobius"/>
    </source>
</evidence>
<feature type="region of interest" description="Disordered" evidence="1">
    <location>
        <begin position="189"/>
        <end position="215"/>
    </location>
</feature>
<dbReference type="RefSeq" id="WP_182703654.1">
    <property type="nucleotide sequence ID" value="NZ_JACJII010000001.1"/>
</dbReference>
<evidence type="ECO:0000313" key="4">
    <source>
        <dbReference type="Proteomes" id="UP000539313"/>
    </source>
</evidence>
<sequence>MRYPGDQGNSGEPTAPYGPGADPHGPEQAGDGRPGQDGSPFAPPPGAFAARPGESFDGGFDDRPYAPGGFDAPGSGPEEGGRYAADPGDTYAYQPQPGPSYGAQNEPGPLGQGHPGPQAFDAPAGPYEPYEPSEPYEPHTPTYYDAPHEDGLEPERRRSTPLVAVGAVVAGLLLAGGGFAVSSMLTGGDTGEPAAAEPTKPTTASPTPTEPPAPLNVKLKDRASDPEPLTLAEVFGTQTFKEKGTTYLRTAWKHDRDCAKGVTGAKLEAALKKGGCNQVLRASYARRDGSLIGTVGVLNLKTEQAAKNAAKAGAGRDSYLQPLPAKKGVTRTLGKGVALGTVYARGHYLIMTWVQRPDGKEIGSKDHKKVTAFQQQVILGSNLGKALHYRGIEGKPLTS</sequence>
<gene>
    <name evidence="3" type="ORF">HNR21_000150</name>
</gene>
<keyword evidence="2" id="KW-0472">Membrane</keyword>
<protein>
    <submittedName>
        <fullName evidence="3">Uncharacterized protein</fullName>
    </submittedName>
</protein>
<accession>A0A7W3MSV8</accession>
<name>A0A7W3MSV8_9ACTN</name>
<dbReference type="EMBL" id="JACJII010000001">
    <property type="protein sequence ID" value="MBA9001268.1"/>
    <property type="molecule type" value="Genomic_DNA"/>
</dbReference>
<comment type="caution">
    <text evidence="3">The sequence shown here is derived from an EMBL/GenBank/DDBJ whole genome shotgun (WGS) entry which is preliminary data.</text>
</comment>
<dbReference type="AlphaFoldDB" id="A0A7W3MSV8"/>
<dbReference type="Proteomes" id="UP000539313">
    <property type="component" value="Unassembled WGS sequence"/>
</dbReference>
<feature type="compositionally biased region" description="Low complexity" evidence="1">
    <location>
        <begin position="192"/>
        <end position="207"/>
    </location>
</feature>